<dbReference type="SUPFAM" id="SSF50249">
    <property type="entry name" value="Nucleic acid-binding proteins"/>
    <property type="match status" value="1"/>
</dbReference>
<name>A0AAV2D1L5_9ROSI</name>
<dbReference type="AlphaFoldDB" id="A0AAV2D1L5"/>
<dbReference type="Gene3D" id="2.40.50.140">
    <property type="entry name" value="Nucleic acid-binding proteins"/>
    <property type="match status" value="1"/>
</dbReference>
<organism evidence="1 2">
    <name type="scientific">Linum trigynum</name>
    <dbReference type="NCBI Taxonomy" id="586398"/>
    <lineage>
        <taxon>Eukaryota</taxon>
        <taxon>Viridiplantae</taxon>
        <taxon>Streptophyta</taxon>
        <taxon>Embryophyta</taxon>
        <taxon>Tracheophyta</taxon>
        <taxon>Spermatophyta</taxon>
        <taxon>Magnoliopsida</taxon>
        <taxon>eudicotyledons</taxon>
        <taxon>Gunneridae</taxon>
        <taxon>Pentapetalae</taxon>
        <taxon>rosids</taxon>
        <taxon>fabids</taxon>
        <taxon>Malpighiales</taxon>
        <taxon>Linaceae</taxon>
        <taxon>Linum</taxon>
    </lineage>
</organism>
<gene>
    <name evidence="1" type="ORF">LTRI10_LOCUS9966</name>
</gene>
<dbReference type="Proteomes" id="UP001497516">
    <property type="component" value="Chromosome 10"/>
</dbReference>
<reference evidence="1 2" key="1">
    <citation type="submission" date="2024-04" db="EMBL/GenBank/DDBJ databases">
        <authorList>
            <person name="Fracassetti M."/>
        </authorList>
    </citation>
    <scope>NUCLEOTIDE SEQUENCE [LARGE SCALE GENOMIC DNA]</scope>
</reference>
<evidence type="ECO:0008006" key="3">
    <source>
        <dbReference type="Google" id="ProtNLM"/>
    </source>
</evidence>
<evidence type="ECO:0000313" key="2">
    <source>
        <dbReference type="Proteomes" id="UP001497516"/>
    </source>
</evidence>
<dbReference type="EMBL" id="OZ034814">
    <property type="protein sequence ID" value="CAL1363532.1"/>
    <property type="molecule type" value="Genomic_DNA"/>
</dbReference>
<dbReference type="InterPro" id="IPR012340">
    <property type="entry name" value="NA-bd_OB-fold"/>
</dbReference>
<protein>
    <recommendedName>
        <fullName evidence="3">Replication protein A OB domain-containing protein</fullName>
    </recommendedName>
</protein>
<keyword evidence="2" id="KW-1185">Reference proteome</keyword>
<evidence type="ECO:0000313" key="1">
    <source>
        <dbReference type="EMBL" id="CAL1363532.1"/>
    </source>
</evidence>
<sequence length="139" mass="15072">MNITRTTTFQECTLPALYFPTDSFEIYPFTELPTHSGVHRILTDVIGCLHSISGIDHQLTNIGSTSKQTLVLDNGKGHRVSITLWNSLARSLDRVALIQADAIEPVIIAVGGLMVGRQIGSDYTCSSSSGTRIRSTHAS</sequence>
<accession>A0AAV2D1L5</accession>
<proteinExistence type="predicted"/>